<keyword evidence="6" id="KW-0539">Nucleus</keyword>
<dbReference type="AlphaFoldDB" id="A0A9Q9DPB8"/>
<dbReference type="InterPro" id="IPR036864">
    <property type="entry name" value="Zn2-C6_fun-type_DNA-bd_sf"/>
</dbReference>
<keyword evidence="2" id="KW-0479">Metal-binding</keyword>
<gene>
    <name evidence="10" type="ORF">yc1106_01636</name>
</gene>
<sequence length="644" mass="72130">MEHTAAPTGHNNAEKTSGRRKACNECKQQKLRCDLASEEATALATCGRCARLGLECKIDHDFRRKRKRRRSADLEKEVRELREQLESGRNASGASGMRGWSIFSPTPPSASANEALSTHFAPLSVTQPVSIPTDGSSVKSAEGIIGPGTHVPGLTTRPSIEVPTPRGSIWSAEARPRALGNTVLSVDEIDHLYHIFTTVYHPFLPLINTTKSPHEHFESSELLFWTIISVASRREVSQPTLLPKLARTVTDLTWRTLRSIPHNLSTVQALALLCTWPFPTSSSTQDPTFMFVGLMLQIATQMGLHRARDVQDFTKRPTTLDASEYAEWVHTWASCNLVAQSVSFGCGLPLLIPTHDWAPAEYEKRKDMGSLNSGFSFRSRLRIEHFRHRVSSYLSPPMLPISHTAAMQERTTIYRLLNAEFAEIERDEKDAAAFTNWHLAAAKLHLHAFYLFDDDTTRDYHDRIIRLYLTASSLIKLSLDYDINDGGFLHHCPFSCCQVFVCAAFVVLKILMNSFFRTMLDVDSGTQTLEAAIAALRKMSVVNNDLPARLGDVVSYFCAVPDPTVVGGATSGDLRLRQVQHRMSMSVVYDCLWTWRKNLQSEHNEATDSNHVGTRDESCSYSPDTHELDITSILTDFVDMDMLF</sequence>
<evidence type="ECO:0000313" key="11">
    <source>
        <dbReference type="Proteomes" id="UP001056012"/>
    </source>
</evidence>
<keyword evidence="10" id="KW-0456">Lyase</keyword>
<feature type="coiled-coil region" evidence="7">
    <location>
        <begin position="64"/>
        <end position="91"/>
    </location>
</feature>
<evidence type="ECO:0000256" key="8">
    <source>
        <dbReference type="SAM" id="MobiDB-lite"/>
    </source>
</evidence>
<dbReference type="EMBL" id="CP089274">
    <property type="protein sequence ID" value="USP74362.1"/>
    <property type="molecule type" value="Genomic_DNA"/>
</dbReference>
<evidence type="ECO:0000256" key="5">
    <source>
        <dbReference type="ARBA" id="ARBA00023163"/>
    </source>
</evidence>
<dbReference type="Pfam" id="PF04082">
    <property type="entry name" value="Fungal_trans"/>
    <property type="match status" value="1"/>
</dbReference>
<dbReference type="CDD" id="cd00067">
    <property type="entry name" value="GAL4"/>
    <property type="match status" value="1"/>
</dbReference>
<evidence type="ECO:0000313" key="10">
    <source>
        <dbReference type="EMBL" id="USP74362.1"/>
    </source>
</evidence>
<accession>A0A9Q9DPB8</accession>
<reference evidence="10" key="1">
    <citation type="submission" date="2021-12" db="EMBL/GenBank/DDBJ databases">
        <title>Curvularia clavata genome.</title>
        <authorList>
            <person name="Cao Y."/>
        </authorList>
    </citation>
    <scope>NUCLEOTIDE SEQUENCE</scope>
    <source>
        <strain evidence="10">Yc1106</strain>
    </source>
</reference>
<keyword evidence="11" id="KW-1185">Reference proteome</keyword>
<dbReference type="SUPFAM" id="SSF57701">
    <property type="entry name" value="Zn2/Cys6 DNA-binding domain"/>
    <property type="match status" value="1"/>
</dbReference>
<dbReference type="InterPro" id="IPR001138">
    <property type="entry name" value="Zn2Cys6_DnaBD"/>
</dbReference>
<keyword evidence="4" id="KW-0238">DNA-binding</keyword>
<feature type="domain" description="Zn(2)-C6 fungal-type" evidence="9">
    <location>
        <begin position="22"/>
        <end position="58"/>
    </location>
</feature>
<dbReference type="InterPro" id="IPR051089">
    <property type="entry name" value="prtT"/>
</dbReference>
<evidence type="ECO:0000256" key="3">
    <source>
        <dbReference type="ARBA" id="ARBA00023015"/>
    </source>
</evidence>
<evidence type="ECO:0000256" key="7">
    <source>
        <dbReference type="SAM" id="Coils"/>
    </source>
</evidence>
<comment type="subcellular location">
    <subcellularLocation>
        <location evidence="1">Nucleus</location>
    </subcellularLocation>
</comment>
<evidence type="ECO:0000256" key="4">
    <source>
        <dbReference type="ARBA" id="ARBA00023125"/>
    </source>
</evidence>
<dbReference type="SMART" id="SM00066">
    <property type="entry name" value="GAL4"/>
    <property type="match status" value="1"/>
</dbReference>
<dbReference type="GO" id="GO:0000976">
    <property type="term" value="F:transcription cis-regulatory region binding"/>
    <property type="evidence" value="ECO:0007669"/>
    <property type="project" value="TreeGrafter"/>
</dbReference>
<dbReference type="PROSITE" id="PS00463">
    <property type="entry name" value="ZN2_CY6_FUNGAL_1"/>
    <property type="match status" value="1"/>
</dbReference>
<dbReference type="PROSITE" id="PS50048">
    <property type="entry name" value="ZN2_CY6_FUNGAL_2"/>
    <property type="match status" value="1"/>
</dbReference>
<dbReference type="VEuPathDB" id="FungiDB:yc1106_01636"/>
<keyword evidence="5" id="KW-0804">Transcription</keyword>
<proteinExistence type="predicted"/>
<evidence type="ECO:0000256" key="2">
    <source>
        <dbReference type="ARBA" id="ARBA00022723"/>
    </source>
</evidence>
<feature type="region of interest" description="Disordered" evidence="8">
    <location>
        <begin position="1"/>
        <end position="20"/>
    </location>
</feature>
<dbReference type="CDD" id="cd12148">
    <property type="entry name" value="fungal_TF_MHR"/>
    <property type="match status" value="1"/>
</dbReference>
<dbReference type="GO" id="GO:0005634">
    <property type="term" value="C:nucleus"/>
    <property type="evidence" value="ECO:0007669"/>
    <property type="project" value="UniProtKB-SubCell"/>
</dbReference>
<evidence type="ECO:0000256" key="1">
    <source>
        <dbReference type="ARBA" id="ARBA00004123"/>
    </source>
</evidence>
<dbReference type="InterPro" id="IPR007219">
    <property type="entry name" value="XnlR_reg_dom"/>
</dbReference>
<dbReference type="Gene3D" id="4.10.240.10">
    <property type="entry name" value="Zn(2)-C6 fungal-type DNA-binding domain"/>
    <property type="match status" value="1"/>
</dbReference>
<keyword evidence="7" id="KW-0175">Coiled coil</keyword>
<dbReference type="PANTHER" id="PTHR31845:SF21">
    <property type="entry name" value="REGULATORY PROTEIN LEU3"/>
    <property type="match status" value="1"/>
</dbReference>
<keyword evidence="3" id="KW-0805">Transcription regulation</keyword>
<dbReference type="GO" id="GO:0000981">
    <property type="term" value="F:DNA-binding transcription factor activity, RNA polymerase II-specific"/>
    <property type="evidence" value="ECO:0007669"/>
    <property type="project" value="InterPro"/>
</dbReference>
<dbReference type="PANTHER" id="PTHR31845">
    <property type="entry name" value="FINGER DOMAIN PROTEIN, PUTATIVE-RELATED"/>
    <property type="match status" value="1"/>
</dbReference>
<organism evidence="10 11">
    <name type="scientific">Curvularia clavata</name>
    <dbReference type="NCBI Taxonomy" id="95742"/>
    <lineage>
        <taxon>Eukaryota</taxon>
        <taxon>Fungi</taxon>
        <taxon>Dikarya</taxon>
        <taxon>Ascomycota</taxon>
        <taxon>Pezizomycotina</taxon>
        <taxon>Dothideomycetes</taxon>
        <taxon>Pleosporomycetidae</taxon>
        <taxon>Pleosporales</taxon>
        <taxon>Pleosporineae</taxon>
        <taxon>Pleosporaceae</taxon>
        <taxon>Curvularia</taxon>
    </lineage>
</organism>
<dbReference type="GO" id="GO:0008270">
    <property type="term" value="F:zinc ion binding"/>
    <property type="evidence" value="ECO:0007669"/>
    <property type="project" value="InterPro"/>
</dbReference>
<dbReference type="Pfam" id="PF00172">
    <property type="entry name" value="Zn_clus"/>
    <property type="match status" value="1"/>
</dbReference>
<dbReference type="GO" id="GO:0006351">
    <property type="term" value="P:DNA-templated transcription"/>
    <property type="evidence" value="ECO:0007669"/>
    <property type="project" value="InterPro"/>
</dbReference>
<protein>
    <submittedName>
        <fullName evidence="10">Methylisocitrate lyase</fullName>
    </submittedName>
</protein>
<feature type="region of interest" description="Disordered" evidence="8">
    <location>
        <begin position="134"/>
        <end position="162"/>
    </location>
</feature>
<name>A0A9Q9DPB8_CURCL</name>
<dbReference type="Proteomes" id="UP001056012">
    <property type="component" value="Chromosome 1"/>
</dbReference>
<dbReference type="OrthoDB" id="2341546at2759"/>
<evidence type="ECO:0000256" key="6">
    <source>
        <dbReference type="ARBA" id="ARBA00023242"/>
    </source>
</evidence>
<dbReference type="GO" id="GO:0016829">
    <property type="term" value="F:lyase activity"/>
    <property type="evidence" value="ECO:0007669"/>
    <property type="project" value="UniProtKB-KW"/>
</dbReference>
<evidence type="ECO:0000259" key="9">
    <source>
        <dbReference type="PROSITE" id="PS50048"/>
    </source>
</evidence>